<keyword evidence="4" id="KW-1185">Reference proteome</keyword>
<accession>A0A8H3WTM7</accession>
<sequence>MLLTTILSAIGRFFLRLDAVLAVLRVLGAFGMISCLLILAFCHRAFGKYVLALVALSPLVRLVQTSWEFMTGDFPWDNKGYFVSSREGDFLPWVVFFQLLALGVLGVSARDYVENFLRKRQEVQIDDLVEITIANALEASEETWEMVEHTQSSIENGWAGKRLTFDGKSITTRAELETRQRSQEQEESLEEFVERISVLQDHGDVWWKHFPSSQERNQPTLRAEEPVTHNSGRDSTSAAPNSTMSSQRTDPMDISEPYPTRNDPTPNLQDENESFFGKSYRAKPKRQRPQPLSGSLNTMVNDNKDHTASESRPATKRSISWAHGCSPADQKADKLTRERATSLPHPSQESDNEAPTSMTVTPGSQQTRSTDLVNHKSEHSSSPPRKWLQLDDMISGPRLVQVKPGPGYDELPPLTYVTTDPGVVDSIPPLDAATQALALEDLRDYVSSSCSSSQASRSPSHEREETIEQDDWETDDEEQVTEDEDDETESELEWVQLVETREPERMVHLLNGEYIPFSEWKKKHQHGRKSNWGMVLIVSMLVVLLALFVAYMMNLAWCGGIARRT</sequence>
<organism evidence="3 4">
    <name type="scientific">Colletotrichum asianum</name>
    <dbReference type="NCBI Taxonomy" id="702518"/>
    <lineage>
        <taxon>Eukaryota</taxon>
        <taxon>Fungi</taxon>
        <taxon>Dikarya</taxon>
        <taxon>Ascomycota</taxon>
        <taxon>Pezizomycotina</taxon>
        <taxon>Sordariomycetes</taxon>
        <taxon>Hypocreomycetidae</taxon>
        <taxon>Glomerellales</taxon>
        <taxon>Glomerellaceae</taxon>
        <taxon>Colletotrichum</taxon>
        <taxon>Colletotrichum gloeosporioides species complex</taxon>
    </lineage>
</organism>
<dbReference type="OrthoDB" id="4827978at2759"/>
<dbReference type="EMBL" id="WOWK01000001">
    <property type="protein sequence ID" value="KAF0332082.1"/>
    <property type="molecule type" value="Genomic_DNA"/>
</dbReference>
<keyword evidence="2" id="KW-1133">Transmembrane helix</keyword>
<feature type="transmembrane region" description="Helical" evidence="2">
    <location>
        <begin position="49"/>
        <end position="70"/>
    </location>
</feature>
<feature type="compositionally biased region" description="Basic and acidic residues" evidence="1">
    <location>
        <begin position="330"/>
        <end position="340"/>
    </location>
</feature>
<reference evidence="3 4" key="1">
    <citation type="submission" date="2019-12" db="EMBL/GenBank/DDBJ databases">
        <title>A genome sequence resource for the geographically widespread anthracnose pathogen Colletotrichum asianum.</title>
        <authorList>
            <person name="Meng Y."/>
        </authorList>
    </citation>
    <scope>NUCLEOTIDE SEQUENCE [LARGE SCALE GENOMIC DNA]</scope>
    <source>
        <strain evidence="3 4">ICMP 18580</strain>
    </source>
</reference>
<feature type="compositionally biased region" description="Low complexity" evidence="1">
    <location>
        <begin position="449"/>
        <end position="458"/>
    </location>
</feature>
<feature type="compositionally biased region" description="Polar residues" evidence="1">
    <location>
        <begin position="290"/>
        <end position="301"/>
    </location>
</feature>
<feature type="compositionally biased region" description="Acidic residues" evidence="1">
    <location>
        <begin position="467"/>
        <end position="491"/>
    </location>
</feature>
<keyword evidence="2" id="KW-0812">Transmembrane</keyword>
<feature type="compositionally biased region" description="Polar residues" evidence="1">
    <location>
        <begin position="211"/>
        <end position="220"/>
    </location>
</feature>
<feature type="region of interest" description="Disordered" evidence="1">
    <location>
        <begin position="449"/>
        <end position="491"/>
    </location>
</feature>
<feature type="compositionally biased region" description="Polar residues" evidence="1">
    <location>
        <begin position="228"/>
        <end position="249"/>
    </location>
</feature>
<name>A0A8H3WTM7_9PEZI</name>
<comment type="caution">
    <text evidence="3">The sequence shown here is derived from an EMBL/GenBank/DDBJ whole genome shotgun (WGS) entry which is preliminary data.</text>
</comment>
<feature type="region of interest" description="Disordered" evidence="1">
    <location>
        <begin position="210"/>
        <end position="389"/>
    </location>
</feature>
<proteinExistence type="predicted"/>
<evidence type="ECO:0000256" key="1">
    <source>
        <dbReference type="SAM" id="MobiDB-lite"/>
    </source>
</evidence>
<feature type="compositionally biased region" description="Polar residues" evidence="1">
    <location>
        <begin position="344"/>
        <end position="372"/>
    </location>
</feature>
<keyword evidence="2" id="KW-0472">Membrane</keyword>
<dbReference type="Proteomes" id="UP000434172">
    <property type="component" value="Unassembled WGS sequence"/>
</dbReference>
<evidence type="ECO:0000313" key="3">
    <source>
        <dbReference type="EMBL" id="KAF0332082.1"/>
    </source>
</evidence>
<feature type="transmembrane region" description="Helical" evidence="2">
    <location>
        <begin position="532"/>
        <end position="553"/>
    </location>
</feature>
<evidence type="ECO:0000256" key="2">
    <source>
        <dbReference type="SAM" id="Phobius"/>
    </source>
</evidence>
<feature type="transmembrane region" description="Helical" evidence="2">
    <location>
        <begin position="20"/>
        <end position="42"/>
    </location>
</feature>
<gene>
    <name evidence="3" type="ORF">GQ607_000098</name>
</gene>
<feature type="transmembrane region" description="Helical" evidence="2">
    <location>
        <begin position="90"/>
        <end position="109"/>
    </location>
</feature>
<protein>
    <submittedName>
        <fullName evidence="3">Uncharacterized protein</fullName>
    </submittedName>
</protein>
<dbReference type="AlphaFoldDB" id="A0A8H3WTM7"/>
<evidence type="ECO:0000313" key="4">
    <source>
        <dbReference type="Proteomes" id="UP000434172"/>
    </source>
</evidence>